<evidence type="ECO:0000256" key="1">
    <source>
        <dbReference type="PROSITE-ProRule" id="PRU00181"/>
    </source>
</evidence>
<dbReference type="AlphaFoldDB" id="A0A067KS60"/>
<keyword evidence="1" id="KW-0648">Protein biosynthesis</keyword>
<keyword evidence="1" id="KW-0396">Initiation factor</keyword>
<dbReference type="EMBL" id="KK914353">
    <property type="protein sequence ID" value="KDP38972.1"/>
    <property type="molecule type" value="Genomic_DNA"/>
</dbReference>
<proteinExistence type="predicted"/>
<evidence type="ECO:0000313" key="5">
    <source>
        <dbReference type="Proteomes" id="UP000027138"/>
    </source>
</evidence>
<keyword evidence="5" id="KW-1185">Reference proteome</keyword>
<sequence length="139" mass="15788">MPKNKGKGGKNCKKGKKSNKEKDDKRELIFREDGQEYTQDLRMLGNRRLEALCDDGIKRLCHIRGKMHKKVWINAGITRTIKLTSSSNILADEARLLKAYGELSDNVKLNAGIDDKDGDAGDDYFKFALEDDEQNIDKI</sequence>
<dbReference type="InterPro" id="IPR012340">
    <property type="entry name" value="NA-bd_OB-fold"/>
</dbReference>
<name>A0A067KS60_JATCU</name>
<reference evidence="4 5" key="1">
    <citation type="journal article" date="2014" name="PLoS ONE">
        <title>Global Analysis of Gene Expression Profiles in Physic Nut (Jatropha curcas L.) Seedlings Exposed to Salt Stress.</title>
        <authorList>
            <person name="Zhang L."/>
            <person name="Zhang C."/>
            <person name="Wu P."/>
            <person name="Chen Y."/>
            <person name="Li M."/>
            <person name="Jiang H."/>
            <person name="Wu G."/>
        </authorList>
    </citation>
    <scope>NUCLEOTIDE SEQUENCE [LARGE SCALE GENOMIC DNA]</scope>
    <source>
        <strain evidence="5">cv. GZQX0401</strain>
        <tissue evidence="4">Young leaves</tissue>
    </source>
</reference>
<feature type="domain" description="S1-like" evidence="3">
    <location>
        <begin position="24"/>
        <end position="101"/>
    </location>
</feature>
<dbReference type="InterPro" id="IPR001253">
    <property type="entry name" value="TIF_eIF-1A"/>
</dbReference>
<evidence type="ECO:0000313" key="4">
    <source>
        <dbReference type="EMBL" id="KDP38972.1"/>
    </source>
</evidence>
<gene>
    <name evidence="4" type="ORF">JCGZ_00729</name>
</gene>
<dbReference type="SUPFAM" id="SSF50249">
    <property type="entry name" value="Nucleic acid-binding proteins"/>
    <property type="match status" value="1"/>
</dbReference>
<accession>A0A067KS60</accession>
<feature type="compositionally biased region" description="Basic and acidic residues" evidence="2">
    <location>
        <begin position="18"/>
        <end position="27"/>
    </location>
</feature>
<protein>
    <recommendedName>
        <fullName evidence="3">S1-like domain-containing protein</fullName>
    </recommendedName>
</protein>
<dbReference type="Pfam" id="PF01176">
    <property type="entry name" value="eIF-1a"/>
    <property type="match status" value="1"/>
</dbReference>
<dbReference type="Proteomes" id="UP000027138">
    <property type="component" value="Unassembled WGS sequence"/>
</dbReference>
<dbReference type="GO" id="GO:0003743">
    <property type="term" value="F:translation initiation factor activity"/>
    <property type="evidence" value="ECO:0007669"/>
    <property type="project" value="UniProtKB-UniRule"/>
</dbReference>
<dbReference type="OrthoDB" id="274995at2759"/>
<dbReference type="InterPro" id="IPR006196">
    <property type="entry name" value="RNA-binding_domain_S1_IF1"/>
</dbReference>
<feature type="compositionally biased region" description="Basic residues" evidence="2">
    <location>
        <begin position="1"/>
        <end position="17"/>
    </location>
</feature>
<organism evidence="4 5">
    <name type="scientific">Jatropha curcas</name>
    <name type="common">Barbados nut</name>
    <dbReference type="NCBI Taxonomy" id="180498"/>
    <lineage>
        <taxon>Eukaryota</taxon>
        <taxon>Viridiplantae</taxon>
        <taxon>Streptophyta</taxon>
        <taxon>Embryophyta</taxon>
        <taxon>Tracheophyta</taxon>
        <taxon>Spermatophyta</taxon>
        <taxon>Magnoliopsida</taxon>
        <taxon>eudicotyledons</taxon>
        <taxon>Gunneridae</taxon>
        <taxon>Pentapetalae</taxon>
        <taxon>rosids</taxon>
        <taxon>fabids</taxon>
        <taxon>Malpighiales</taxon>
        <taxon>Euphorbiaceae</taxon>
        <taxon>Crotonoideae</taxon>
        <taxon>Jatropheae</taxon>
        <taxon>Jatropha</taxon>
    </lineage>
</organism>
<dbReference type="PANTHER" id="PTHR21668">
    <property type="entry name" value="EIF-1A"/>
    <property type="match status" value="1"/>
</dbReference>
<feature type="region of interest" description="Disordered" evidence="2">
    <location>
        <begin position="1"/>
        <end position="27"/>
    </location>
</feature>
<evidence type="ECO:0000256" key="2">
    <source>
        <dbReference type="SAM" id="MobiDB-lite"/>
    </source>
</evidence>
<dbReference type="SMART" id="SM00652">
    <property type="entry name" value="eIF1a"/>
    <property type="match status" value="1"/>
</dbReference>
<dbReference type="GO" id="GO:0003723">
    <property type="term" value="F:RNA binding"/>
    <property type="evidence" value="ECO:0007669"/>
    <property type="project" value="InterPro"/>
</dbReference>
<dbReference type="Gene3D" id="2.40.50.140">
    <property type="entry name" value="Nucleic acid-binding proteins"/>
    <property type="match status" value="1"/>
</dbReference>
<dbReference type="STRING" id="180498.A0A067KS60"/>
<dbReference type="PROSITE" id="PS50832">
    <property type="entry name" value="S1_IF1_TYPE"/>
    <property type="match status" value="1"/>
</dbReference>
<evidence type="ECO:0000259" key="3">
    <source>
        <dbReference type="PROSITE" id="PS50832"/>
    </source>
</evidence>